<comment type="similarity">
    <text evidence="1">Belongs to the thioesterase PaaI family.</text>
</comment>
<evidence type="ECO:0000256" key="2">
    <source>
        <dbReference type="ARBA" id="ARBA00022801"/>
    </source>
</evidence>
<proteinExistence type="inferred from homology"/>
<dbReference type="RefSeq" id="WP_301239069.1">
    <property type="nucleotide sequence ID" value="NZ_JANRHH010000037.1"/>
</dbReference>
<evidence type="ECO:0000313" key="4">
    <source>
        <dbReference type="EMBL" id="MDN4594397.1"/>
    </source>
</evidence>
<dbReference type="PANTHER" id="PTHR21660">
    <property type="entry name" value="THIOESTERASE SUPERFAMILY MEMBER-RELATED"/>
    <property type="match status" value="1"/>
</dbReference>
<evidence type="ECO:0000259" key="3">
    <source>
        <dbReference type="Pfam" id="PF03061"/>
    </source>
</evidence>
<dbReference type="PANTHER" id="PTHR21660:SF1">
    <property type="entry name" value="ACYL-COENZYME A THIOESTERASE 13"/>
    <property type="match status" value="1"/>
</dbReference>
<dbReference type="InterPro" id="IPR003736">
    <property type="entry name" value="PAAI_dom"/>
</dbReference>
<name>A0ABT8INM7_9BACL</name>
<dbReference type="NCBIfam" id="TIGR00369">
    <property type="entry name" value="unchar_dom_1"/>
    <property type="match status" value="1"/>
</dbReference>
<dbReference type="Proteomes" id="UP001174196">
    <property type="component" value="Unassembled WGS sequence"/>
</dbReference>
<gene>
    <name evidence="4" type="ORF">NWF35_10880</name>
</gene>
<dbReference type="SUPFAM" id="SSF54637">
    <property type="entry name" value="Thioesterase/thiol ester dehydrase-isomerase"/>
    <property type="match status" value="1"/>
</dbReference>
<reference evidence="4" key="1">
    <citation type="submission" date="2022-08" db="EMBL/GenBank/DDBJ databases">
        <title>Polycladomyces zharkentsis sp. nov., a novel thermophilic CMC and starch-degrading bacterium isolated from a geothermal spring in Kazakhstan.</title>
        <authorList>
            <person name="Mashzhan A."/>
            <person name="Kistaubaeva A."/>
            <person name="Javier-Lopez R."/>
            <person name="Birkeland N.-K."/>
        </authorList>
    </citation>
    <scope>NUCLEOTIDE SEQUENCE</scope>
    <source>
        <strain evidence="4">KSR 13</strain>
    </source>
</reference>
<dbReference type="CDD" id="cd03443">
    <property type="entry name" value="PaaI_thioesterase"/>
    <property type="match status" value="1"/>
</dbReference>
<dbReference type="Gene3D" id="3.10.129.10">
    <property type="entry name" value="Hotdog Thioesterase"/>
    <property type="match status" value="1"/>
</dbReference>
<dbReference type="EMBL" id="JANRHH010000037">
    <property type="protein sequence ID" value="MDN4594397.1"/>
    <property type="molecule type" value="Genomic_DNA"/>
</dbReference>
<dbReference type="InterPro" id="IPR006683">
    <property type="entry name" value="Thioestr_dom"/>
</dbReference>
<sequence>MKEGKAMFIKQPFDEFLGLQYKRVNEDQINVYLPLQPLFLNSLGVVHGGIISSLADVAMCNVPEVDARGVQTVVTVDLKVSFLRPAKGEFLLADARVIKKGKSLIHSECLIYDDQNTLVAKADGILYVI</sequence>
<dbReference type="Pfam" id="PF03061">
    <property type="entry name" value="4HBT"/>
    <property type="match status" value="1"/>
</dbReference>
<evidence type="ECO:0000256" key="1">
    <source>
        <dbReference type="ARBA" id="ARBA00008324"/>
    </source>
</evidence>
<comment type="caution">
    <text evidence="4">The sequence shown here is derived from an EMBL/GenBank/DDBJ whole genome shotgun (WGS) entry which is preliminary data.</text>
</comment>
<evidence type="ECO:0000313" key="5">
    <source>
        <dbReference type="Proteomes" id="UP001174196"/>
    </source>
</evidence>
<accession>A0ABT8INM7</accession>
<dbReference type="InterPro" id="IPR029069">
    <property type="entry name" value="HotDog_dom_sf"/>
</dbReference>
<organism evidence="4 5">
    <name type="scientific">Polycladomyces subterraneus</name>
    <dbReference type="NCBI Taxonomy" id="1016997"/>
    <lineage>
        <taxon>Bacteria</taxon>
        <taxon>Bacillati</taxon>
        <taxon>Bacillota</taxon>
        <taxon>Bacilli</taxon>
        <taxon>Bacillales</taxon>
        <taxon>Thermoactinomycetaceae</taxon>
        <taxon>Polycladomyces</taxon>
    </lineage>
</organism>
<keyword evidence="2" id="KW-0378">Hydrolase</keyword>
<protein>
    <submittedName>
        <fullName evidence="4">PaaI family thioesterase</fullName>
    </submittedName>
</protein>
<feature type="domain" description="Thioesterase" evidence="3">
    <location>
        <begin position="44"/>
        <end position="119"/>
    </location>
</feature>
<dbReference type="InterPro" id="IPR039298">
    <property type="entry name" value="ACOT13"/>
</dbReference>
<keyword evidence="5" id="KW-1185">Reference proteome</keyword>